<organism evidence="1 2">
    <name type="scientific">Scortum barcoo</name>
    <name type="common">barcoo grunter</name>
    <dbReference type="NCBI Taxonomy" id="214431"/>
    <lineage>
        <taxon>Eukaryota</taxon>
        <taxon>Metazoa</taxon>
        <taxon>Chordata</taxon>
        <taxon>Craniata</taxon>
        <taxon>Vertebrata</taxon>
        <taxon>Euteleostomi</taxon>
        <taxon>Actinopterygii</taxon>
        <taxon>Neopterygii</taxon>
        <taxon>Teleostei</taxon>
        <taxon>Neoteleostei</taxon>
        <taxon>Acanthomorphata</taxon>
        <taxon>Eupercaria</taxon>
        <taxon>Centrarchiformes</taxon>
        <taxon>Terapontoidei</taxon>
        <taxon>Terapontidae</taxon>
        <taxon>Scortum</taxon>
    </lineage>
</organism>
<protein>
    <submittedName>
        <fullName evidence="1">Uncharacterized protein</fullName>
    </submittedName>
</protein>
<keyword evidence="2" id="KW-1185">Reference proteome</keyword>
<evidence type="ECO:0000313" key="2">
    <source>
        <dbReference type="Proteomes" id="UP000831701"/>
    </source>
</evidence>
<name>A0ACB8VD65_9TELE</name>
<gene>
    <name evidence="1" type="ORF">L3Q82_019843</name>
</gene>
<dbReference type="EMBL" id="CM041553">
    <property type="protein sequence ID" value="KAI3353310.1"/>
    <property type="molecule type" value="Genomic_DNA"/>
</dbReference>
<proteinExistence type="predicted"/>
<sequence>MDGQTSPHLLCLSKLRAQPHEVLGADEAVRVVVTRVEHLFEFPHEGRLSASTTSSPILPAPELNIHLRSEDSVVLVCRAPEGQRGVLFMLYRYRGKVDSQEQQSGTEEVHFTVPVKGEYSVQSELFCCVYKNQNGRYSAFSPYLKVERQNDAAPTRLIPSFPPPVLSVEPPSGVVKRGDMLSFTCSGPPPVPQSSSNRKPVTFLLLRTAEPTGLTYIIHQPPASQVSSSEPQPGVFSVGPVTGGEEGDYTCLYQITKKRGLVNSTVSNPVKITVTDALPMPTLVLQQQTDVWHLLCSGSPAYPGAVFYLHLADDELPVATHHATLVQHQATFLVPVQDTPVALYHCKYSVLLGKEWSYSERSLPLAVSKGTDLQLSSHSNIISVLSTDLPGVDLPLILGSISAVVLFLCSAALVAVVAYRKVKAVAREKKKRPYTPASKLPLSGFFRVFSPPPITFLAPNPPDPLCSLNP</sequence>
<evidence type="ECO:0000313" key="1">
    <source>
        <dbReference type="EMBL" id="KAI3353310.1"/>
    </source>
</evidence>
<comment type="caution">
    <text evidence="1">The sequence shown here is derived from an EMBL/GenBank/DDBJ whole genome shotgun (WGS) entry which is preliminary data.</text>
</comment>
<dbReference type="Proteomes" id="UP000831701">
    <property type="component" value="Chromosome 23"/>
</dbReference>
<reference evidence="1" key="1">
    <citation type="submission" date="2022-04" db="EMBL/GenBank/DDBJ databases">
        <title>Jade perch genome.</title>
        <authorList>
            <person name="Chao B."/>
        </authorList>
    </citation>
    <scope>NUCLEOTIDE SEQUENCE</scope>
    <source>
        <strain evidence="1">CB-2022</strain>
    </source>
</reference>
<accession>A0ACB8VD65</accession>